<accession>A0A0G4GUG8</accession>
<organism evidence="1 2">
    <name type="scientific">Vitrella brassicaformis (strain CCMP3155)</name>
    <dbReference type="NCBI Taxonomy" id="1169540"/>
    <lineage>
        <taxon>Eukaryota</taxon>
        <taxon>Sar</taxon>
        <taxon>Alveolata</taxon>
        <taxon>Colpodellida</taxon>
        <taxon>Vitrellaceae</taxon>
        <taxon>Vitrella</taxon>
    </lineage>
</organism>
<proteinExistence type="predicted"/>
<dbReference type="VEuPathDB" id="CryptoDB:Vbra_10411"/>
<sequence>MSGCHLVSVSVLADAFTHADDAIGQGATPLAESFGGDKEVSKAFQRSLWLRAVIQVAQQWFQNNLGRPPTPAEIRFIIEYMNYRLKLPLEGRGTHSLRVCMSACVTCADFFQGSQAGLKLSMLTSVIQVFNKK</sequence>
<gene>
    <name evidence="1" type="ORF">Vbra_10411</name>
</gene>
<dbReference type="AlphaFoldDB" id="A0A0G4GUG8"/>
<evidence type="ECO:0000313" key="1">
    <source>
        <dbReference type="EMBL" id="CEM34486.1"/>
    </source>
</evidence>
<dbReference type="Proteomes" id="UP000041254">
    <property type="component" value="Unassembled WGS sequence"/>
</dbReference>
<name>A0A0G4GUG8_VITBC</name>
<dbReference type="EMBL" id="CDMY01000821">
    <property type="protein sequence ID" value="CEM34486.1"/>
    <property type="molecule type" value="Genomic_DNA"/>
</dbReference>
<evidence type="ECO:0000313" key="2">
    <source>
        <dbReference type="Proteomes" id="UP000041254"/>
    </source>
</evidence>
<reference evidence="1 2" key="1">
    <citation type="submission" date="2014-11" db="EMBL/GenBank/DDBJ databases">
        <authorList>
            <person name="Zhu J."/>
            <person name="Qi W."/>
            <person name="Song R."/>
        </authorList>
    </citation>
    <scope>NUCLEOTIDE SEQUENCE [LARGE SCALE GENOMIC DNA]</scope>
</reference>
<dbReference type="InParanoid" id="A0A0G4GUG8"/>
<protein>
    <submittedName>
        <fullName evidence="1">Uncharacterized protein</fullName>
    </submittedName>
</protein>
<keyword evidence="2" id="KW-1185">Reference proteome</keyword>